<protein>
    <recommendedName>
        <fullName evidence="4 13">Homoserine kinase</fullName>
        <shortName evidence="13">HK</shortName>
        <shortName evidence="13">HSK</shortName>
        <ecNumber evidence="3 13">2.7.1.39</ecNumber>
    </recommendedName>
</protein>
<keyword evidence="9 13" id="KW-0418">Kinase</keyword>
<dbReference type="PANTHER" id="PTHR20861">
    <property type="entry name" value="HOMOSERINE/4-DIPHOSPHOCYTIDYL-2-C-METHYL-D-ERYTHRITOL KINASE"/>
    <property type="match status" value="1"/>
</dbReference>
<dbReference type="InterPro" id="IPR020568">
    <property type="entry name" value="Ribosomal_Su5_D2-typ_SF"/>
</dbReference>
<comment type="catalytic activity">
    <reaction evidence="11 13">
        <text>L-homoserine + ATP = O-phospho-L-homoserine + ADP + H(+)</text>
        <dbReference type="Rhea" id="RHEA:13985"/>
        <dbReference type="ChEBI" id="CHEBI:15378"/>
        <dbReference type="ChEBI" id="CHEBI:30616"/>
        <dbReference type="ChEBI" id="CHEBI:57476"/>
        <dbReference type="ChEBI" id="CHEBI:57590"/>
        <dbReference type="ChEBI" id="CHEBI:456216"/>
        <dbReference type="EC" id="2.7.1.39"/>
    </reaction>
</comment>
<dbReference type="EC" id="2.7.1.39" evidence="3 13"/>
<keyword evidence="13" id="KW-0963">Cytoplasm</keyword>
<keyword evidence="17" id="KW-1185">Reference proteome</keyword>
<keyword evidence="10 13" id="KW-0067">ATP-binding</keyword>
<feature type="domain" description="GHMP kinase N-terminal" evidence="14">
    <location>
        <begin position="79"/>
        <end position="165"/>
    </location>
</feature>
<dbReference type="GO" id="GO:0016301">
    <property type="term" value="F:kinase activity"/>
    <property type="evidence" value="ECO:0007669"/>
    <property type="project" value="UniProtKB-KW"/>
</dbReference>
<evidence type="ECO:0000256" key="5">
    <source>
        <dbReference type="ARBA" id="ARBA00022605"/>
    </source>
</evidence>
<feature type="domain" description="GHMP kinase C-terminal" evidence="15">
    <location>
        <begin position="241"/>
        <end position="297"/>
    </location>
</feature>
<comment type="similarity">
    <text evidence="2 13">Belongs to the GHMP kinase family. Homoserine kinase subfamily.</text>
</comment>
<evidence type="ECO:0000256" key="13">
    <source>
        <dbReference type="HAMAP-Rule" id="MF_00384"/>
    </source>
</evidence>
<evidence type="ECO:0000256" key="12">
    <source>
        <dbReference type="ARBA" id="ARBA00049954"/>
    </source>
</evidence>
<dbReference type="Gene3D" id="3.30.70.890">
    <property type="entry name" value="GHMP kinase, C-terminal domain"/>
    <property type="match status" value="1"/>
</dbReference>
<keyword evidence="8 13" id="KW-0547">Nucleotide-binding</keyword>
<dbReference type="NCBIfam" id="TIGR00191">
    <property type="entry name" value="thrB"/>
    <property type="match status" value="1"/>
</dbReference>
<evidence type="ECO:0000256" key="4">
    <source>
        <dbReference type="ARBA" id="ARBA00017858"/>
    </source>
</evidence>
<dbReference type="EMBL" id="BAABKQ010000001">
    <property type="protein sequence ID" value="GAA4812894.1"/>
    <property type="molecule type" value="Genomic_DNA"/>
</dbReference>
<evidence type="ECO:0000313" key="17">
    <source>
        <dbReference type="Proteomes" id="UP001500839"/>
    </source>
</evidence>
<dbReference type="InterPro" id="IPR006203">
    <property type="entry name" value="GHMP_knse_ATP-bd_CS"/>
</dbReference>
<dbReference type="PIRSF" id="PIRSF000676">
    <property type="entry name" value="Homoser_kin"/>
    <property type="match status" value="1"/>
</dbReference>
<comment type="subcellular location">
    <subcellularLocation>
        <location evidence="13">Cytoplasm</location>
    </subcellularLocation>
</comment>
<evidence type="ECO:0000256" key="3">
    <source>
        <dbReference type="ARBA" id="ARBA00012078"/>
    </source>
</evidence>
<dbReference type="PRINTS" id="PR00958">
    <property type="entry name" value="HOMSERKINASE"/>
</dbReference>
<keyword evidence="6 13" id="KW-0808">Transferase</keyword>
<organism evidence="16 17">
    <name type="scientific">Tomitella cavernea</name>
    <dbReference type="NCBI Taxonomy" id="1387982"/>
    <lineage>
        <taxon>Bacteria</taxon>
        <taxon>Bacillati</taxon>
        <taxon>Actinomycetota</taxon>
        <taxon>Actinomycetes</taxon>
        <taxon>Mycobacteriales</taxon>
        <taxon>Tomitella</taxon>
    </lineage>
</organism>
<reference evidence="17" key="1">
    <citation type="journal article" date="2019" name="Int. J. Syst. Evol. Microbiol.">
        <title>The Global Catalogue of Microorganisms (GCM) 10K type strain sequencing project: providing services to taxonomists for standard genome sequencing and annotation.</title>
        <authorList>
            <consortium name="The Broad Institute Genomics Platform"/>
            <consortium name="The Broad Institute Genome Sequencing Center for Infectious Disease"/>
            <person name="Wu L."/>
            <person name="Ma J."/>
        </authorList>
    </citation>
    <scope>NUCLEOTIDE SEQUENCE [LARGE SCALE GENOMIC DNA]</scope>
    <source>
        <strain evidence="17">JCM 18542</strain>
    </source>
</reference>
<dbReference type="PANTHER" id="PTHR20861:SF1">
    <property type="entry name" value="HOMOSERINE KINASE"/>
    <property type="match status" value="1"/>
</dbReference>
<dbReference type="SUPFAM" id="SSF54211">
    <property type="entry name" value="Ribosomal protein S5 domain 2-like"/>
    <property type="match status" value="1"/>
</dbReference>
<sequence length="319" mass="32629">MTRTAQTIEGHAMTEVLPEGVRARVQVPASSANLGPGFDSLGLALGIHDLIDVSTTGSGLDVDVAGEGAGEVSLSSSHLVVRAVERGLDAAGVWATGLRVACRNAIPHSRGLGSSAAAVVGGLVAANELVTESFPEHRLTNDQLLQLASGFEGHPDNAAACIYGGAAVSWSDHCGPDRRYSTAPLAVHADIRAHVFVPTARSSTSAARGLLPEQVPHTAAAFNAGRSALMVVALTQRPDLLLEGTEDLLHQPYRAKAMPESARLVAALRERGIAAAISGAGPTVLALSTADPGAAEQETARALGMTMRSVGVARGAGRV</sequence>
<dbReference type="SUPFAM" id="SSF55060">
    <property type="entry name" value="GHMP Kinase, C-terminal domain"/>
    <property type="match status" value="1"/>
</dbReference>
<proteinExistence type="inferred from homology"/>
<dbReference type="InterPro" id="IPR000870">
    <property type="entry name" value="Homoserine_kinase"/>
</dbReference>
<evidence type="ECO:0000256" key="8">
    <source>
        <dbReference type="ARBA" id="ARBA00022741"/>
    </source>
</evidence>
<evidence type="ECO:0000256" key="11">
    <source>
        <dbReference type="ARBA" id="ARBA00049375"/>
    </source>
</evidence>
<dbReference type="Proteomes" id="UP001500839">
    <property type="component" value="Unassembled WGS sequence"/>
</dbReference>
<evidence type="ECO:0000256" key="10">
    <source>
        <dbReference type="ARBA" id="ARBA00022840"/>
    </source>
</evidence>
<feature type="binding site" evidence="13">
    <location>
        <begin position="107"/>
        <end position="117"/>
    </location>
    <ligand>
        <name>ATP</name>
        <dbReference type="ChEBI" id="CHEBI:30616"/>
    </ligand>
</feature>
<dbReference type="HAMAP" id="MF_00384">
    <property type="entry name" value="Homoser_kinase"/>
    <property type="match status" value="1"/>
</dbReference>
<comment type="function">
    <text evidence="12 13">Catalyzes the ATP-dependent phosphorylation of L-homoserine to L-homoserine phosphate.</text>
</comment>
<dbReference type="Gene3D" id="3.30.230.10">
    <property type="match status" value="1"/>
</dbReference>
<comment type="pathway">
    <text evidence="1 13">Amino-acid biosynthesis; L-threonine biosynthesis; L-threonine from L-aspartate: step 4/5.</text>
</comment>
<evidence type="ECO:0000313" key="16">
    <source>
        <dbReference type="EMBL" id="GAA4812894.1"/>
    </source>
</evidence>
<evidence type="ECO:0000259" key="14">
    <source>
        <dbReference type="Pfam" id="PF00288"/>
    </source>
</evidence>
<keyword evidence="7 13" id="KW-0791">Threonine biosynthesis</keyword>
<dbReference type="InterPro" id="IPR036554">
    <property type="entry name" value="GHMP_kinase_C_sf"/>
</dbReference>
<evidence type="ECO:0000256" key="7">
    <source>
        <dbReference type="ARBA" id="ARBA00022697"/>
    </source>
</evidence>
<dbReference type="InterPro" id="IPR006204">
    <property type="entry name" value="GHMP_kinase_N_dom"/>
</dbReference>
<gene>
    <name evidence="13 16" type="primary">thrB</name>
    <name evidence="16" type="ORF">GCM10023353_17210</name>
</gene>
<dbReference type="Pfam" id="PF08544">
    <property type="entry name" value="GHMP_kinases_C"/>
    <property type="match status" value="1"/>
</dbReference>
<evidence type="ECO:0000256" key="6">
    <source>
        <dbReference type="ARBA" id="ARBA00022679"/>
    </source>
</evidence>
<dbReference type="InterPro" id="IPR014721">
    <property type="entry name" value="Ribsml_uS5_D2-typ_fold_subgr"/>
</dbReference>
<dbReference type="Pfam" id="PF00288">
    <property type="entry name" value="GHMP_kinases_N"/>
    <property type="match status" value="1"/>
</dbReference>
<evidence type="ECO:0000256" key="2">
    <source>
        <dbReference type="ARBA" id="ARBA00007370"/>
    </source>
</evidence>
<comment type="caution">
    <text evidence="16">The sequence shown here is derived from an EMBL/GenBank/DDBJ whole genome shotgun (WGS) entry which is preliminary data.</text>
</comment>
<evidence type="ECO:0000256" key="9">
    <source>
        <dbReference type="ARBA" id="ARBA00022777"/>
    </source>
</evidence>
<keyword evidence="5 13" id="KW-0028">Amino-acid biosynthesis</keyword>
<dbReference type="InterPro" id="IPR013750">
    <property type="entry name" value="GHMP_kinase_C_dom"/>
</dbReference>
<dbReference type="PROSITE" id="PS00627">
    <property type="entry name" value="GHMP_KINASES_ATP"/>
    <property type="match status" value="1"/>
</dbReference>
<name>A0ABP9CJZ4_9ACTN</name>
<accession>A0ABP9CJZ4</accession>
<evidence type="ECO:0000256" key="1">
    <source>
        <dbReference type="ARBA" id="ARBA00005015"/>
    </source>
</evidence>
<evidence type="ECO:0000259" key="15">
    <source>
        <dbReference type="Pfam" id="PF08544"/>
    </source>
</evidence>